<dbReference type="Gene3D" id="3.30.70.100">
    <property type="match status" value="1"/>
</dbReference>
<proteinExistence type="predicted"/>
<dbReference type="AlphaFoldDB" id="A0AAQ3MLK6"/>
<dbReference type="Pfam" id="PF05004">
    <property type="entry name" value="IFRD"/>
    <property type="match status" value="1"/>
</dbReference>
<dbReference type="EMBL" id="CP144691">
    <property type="protein sequence ID" value="WVY93437.1"/>
    <property type="molecule type" value="Genomic_DNA"/>
</dbReference>
<name>A0AAQ3MLK6_VIGMU</name>
<dbReference type="PANTHER" id="PTHR12354:SF1">
    <property type="entry name" value="INTERFERON-RELATED DEVELOPMENTAL REGULATOR 1"/>
    <property type="match status" value="1"/>
</dbReference>
<accession>A0AAQ3MLK6</accession>
<dbReference type="Proteomes" id="UP001374535">
    <property type="component" value="Chromosome 10"/>
</dbReference>
<keyword evidence="3" id="KW-1185">Reference proteome</keyword>
<reference evidence="2 3" key="1">
    <citation type="journal article" date="2023" name="Life. Sci Alliance">
        <title>Evolutionary insights into 3D genome organization and epigenetic landscape of Vigna mungo.</title>
        <authorList>
            <person name="Junaid A."/>
            <person name="Singh B."/>
            <person name="Bhatia S."/>
        </authorList>
    </citation>
    <scope>NUCLEOTIDE SEQUENCE [LARGE SCALE GENOMIC DNA]</scope>
    <source>
        <strain evidence="2">Urdbean</strain>
    </source>
</reference>
<evidence type="ECO:0000313" key="2">
    <source>
        <dbReference type="EMBL" id="WVY93437.1"/>
    </source>
</evidence>
<evidence type="ECO:0000259" key="1">
    <source>
        <dbReference type="Pfam" id="PF05004"/>
    </source>
</evidence>
<sequence>MQVMQRKKGVNHSKASAKGKVLNQCKKLSIEADGKGSAKKDLNSQRNLFRDILDFFEYGYSPDISMKIGGDSLQTSSWSEMIQLNFIKHFLGGGFVKHMQQKIVMRVHMSCQKCRSKALMLGAAANGVNFVGLEGESKEKLVVIGDGVDAVKLTNLLRKKVGQTDIISLAEVRAS</sequence>
<dbReference type="InterPro" id="IPR039777">
    <property type="entry name" value="IFRD"/>
</dbReference>
<protein>
    <recommendedName>
        <fullName evidence="1">Interferon-related developmental regulator N-terminal domain-containing protein</fullName>
    </recommendedName>
</protein>
<dbReference type="PANTHER" id="PTHR12354">
    <property type="entry name" value="INTERFERON-RELATED DEVELOPMENTAL REGULATOR"/>
    <property type="match status" value="1"/>
</dbReference>
<dbReference type="InterPro" id="IPR007701">
    <property type="entry name" value="Interferon-rel_develop_reg_N"/>
</dbReference>
<evidence type="ECO:0000313" key="3">
    <source>
        <dbReference type="Proteomes" id="UP001374535"/>
    </source>
</evidence>
<feature type="domain" description="Interferon-related developmental regulator N-terminal" evidence="1">
    <location>
        <begin position="16"/>
        <end position="57"/>
    </location>
</feature>
<organism evidence="2 3">
    <name type="scientific">Vigna mungo</name>
    <name type="common">Black gram</name>
    <name type="synonym">Phaseolus mungo</name>
    <dbReference type="NCBI Taxonomy" id="3915"/>
    <lineage>
        <taxon>Eukaryota</taxon>
        <taxon>Viridiplantae</taxon>
        <taxon>Streptophyta</taxon>
        <taxon>Embryophyta</taxon>
        <taxon>Tracheophyta</taxon>
        <taxon>Spermatophyta</taxon>
        <taxon>Magnoliopsida</taxon>
        <taxon>eudicotyledons</taxon>
        <taxon>Gunneridae</taxon>
        <taxon>Pentapetalae</taxon>
        <taxon>rosids</taxon>
        <taxon>fabids</taxon>
        <taxon>Fabales</taxon>
        <taxon>Fabaceae</taxon>
        <taxon>Papilionoideae</taxon>
        <taxon>50 kb inversion clade</taxon>
        <taxon>NPAAA clade</taxon>
        <taxon>indigoferoid/millettioid clade</taxon>
        <taxon>Phaseoleae</taxon>
        <taxon>Vigna</taxon>
    </lineage>
</organism>
<gene>
    <name evidence="2" type="ORF">V8G54_032525</name>
</gene>